<dbReference type="EMBL" id="JAYMYS010000003">
    <property type="protein sequence ID" value="KAK7401001.1"/>
    <property type="molecule type" value="Genomic_DNA"/>
</dbReference>
<accession>A0AAN9SQQ9</accession>
<reference evidence="1 2" key="1">
    <citation type="submission" date="2024-01" db="EMBL/GenBank/DDBJ databases">
        <title>The genomes of 5 underutilized Papilionoideae crops provide insights into root nodulation and disease resistanc.</title>
        <authorList>
            <person name="Jiang F."/>
        </authorList>
    </citation>
    <scope>NUCLEOTIDE SEQUENCE [LARGE SCALE GENOMIC DNA]</scope>
    <source>
        <strain evidence="1">DUOXIRENSHENG_FW03</strain>
        <tissue evidence="1">Leaves</tissue>
    </source>
</reference>
<proteinExistence type="predicted"/>
<name>A0AAN9SQQ9_PSOTE</name>
<keyword evidence="2" id="KW-1185">Reference proteome</keyword>
<sequence length="191" mass="21045">MVLRVLIIEADHSIGQIIFALLRKCNHTASLFKFPPVGFDHHITEVPNIGTNETPLEKFGEQDCLITPFHFAILSCKSEYWTSYQALDPRLSNPMVIGSNGLGQGSYVSPTLPTDQIMGTSQNLAHFDLIGMEMLATSFDLNPMVSSVVLLPRTVASDISPMESYLIEGNKDFATSVVGRFILITNARITN</sequence>
<protein>
    <submittedName>
        <fullName evidence="1">Uncharacterized protein</fullName>
    </submittedName>
</protein>
<comment type="caution">
    <text evidence="1">The sequence shown here is derived from an EMBL/GenBank/DDBJ whole genome shotgun (WGS) entry which is preliminary data.</text>
</comment>
<evidence type="ECO:0000313" key="1">
    <source>
        <dbReference type="EMBL" id="KAK7401001.1"/>
    </source>
</evidence>
<dbReference type="Proteomes" id="UP001386955">
    <property type="component" value="Unassembled WGS sequence"/>
</dbReference>
<organism evidence="1 2">
    <name type="scientific">Psophocarpus tetragonolobus</name>
    <name type="common">Winged bean</name>
    <name type="synonym">Dolichos tetragonolobus</name>
    <dbReference type="NCBI Taxonomy" id="3891"/>
    <lineage>
        <taxon>Eukaryota</taxon>
        <taxon>Viridiplantae</taxon>
        <taxon>Streptophyta</taxon>
        <taxon>Embryophyta</taxon>
        <taxon>Tracheophyta</taxon>
        <taxon>Spermatophyta</taxon>
        <taxon>Magnoliopsida</taxon>
        <taxon>eudicotyledons</taxon>
        <taxon>Gunneridae</taxon>
        <taxon>Pentapetalae</taxon>
        <taxon>rosids</taxon>
        <taxon>fabids</taxon>
        <taxon>Fabales</taxon>
        <taxon>Fabaceae</taxon>
        <taxon>Papilionoideae</taxon>
        <taxon>50 kb inversion clade</taxon>
        <taxon>NPAAA clade</taxon>
        <taxon>indigoferoid/millettioid clade</taxon>
        <taxon>Phaseoleae</taxon>
        <taxon>Psophocarpus</taxon>
    </lineage>
</organism>
<evidence type="ECO:0000313" key="2">
    <source>
        <dbReference type="Proteomes" id="UP001386955"/>
    </source>
</evidence>
<gene>
    <name evidence="1" type="ORF">VNO78_12310</name>
</gene>
<dbReference type="AlphaFoldDB" id="A0AAN9SQQ9"/>